<comment type="subcellular location">
    <subcellularLocation>
        <location evidence="2">Cell membrane</location>
        <topology evidence="2">Multi-pass membrane protein</topology>
    </subcellularLocation>
</comment>
<dbReference type="PANTHER" id="PTHR33269:SF17">
    <property type="entry name" value="NADH-UBIQUINONE OXIDOREDUCTASE CHAIN 6"/>
    <property type="match status" value="1"/>
</dbReference>
<feature type="transmembrane region" description="Helical" evidence="2">
    <location>
        <begin position="6"/>
        <end position="23"/>
    </location>
</feature>
<evidence type="ECO:0000256" key="1">
    <source>
        <dbReference type="ARBA" id="ARBA00005698"/>
    </source>
</evidence>
<keyword evidence="2" id="KW-0812">Transmembrane</keyword>
<comment type="caution">
    <text evidence="3">The sequence shown here is derived from an EMBL/GenBank/DDBJ whole genome shotgun (WGS) entry which is preliminary data.</text>
</comment>
<feature type="transmembrane region" description="Helical" evidence="2">
    <location>
        <begin position="146"/>
        <end position="168"/>
    </location>
</feature>
<dbReference type="PANTHER" id="PTHR33269">
    <property type="entry name" value="NADH-UBIQUINONE OXIDOREDUCTASE CHAIN 6"/>
    <property type="match status" value="1"/>
</dbReference>
<feature type="transmembrane region" description="Helical" evidence="2">
    <location>
        <begin position="28"/>
        <end position="48"/>
    </location>
</feature>
<dbReference type="Proteomes" id="UP000218542">
    <property type="component" value="Unassembled WGS sequence"/>
</dbReference>
<keyword evidence="2" id="KW-0472">Membrane</keyword>
<comment type="catalytic activity">
    <reaction evidence="2">
        <text>a quinone + NADH + 5 H(+)(in) = a quinol + NAD(+) + 4 H(+)(out)</text>
        <dbReference type="Rhea" id="RHEA:57888"/>
        <dbReference type="ChEBI" id="CHEBI:15378"/>
        <dbReference type="ChEBI" id="CHEBI:24646"/>
        <dbReference type="ChEBI" id="CHEBI:57540"/>
        <dbReference type="ChEBI" id="CHEBI:57945"/>
        <dbReference type="ChEBI" id="CHEBI:132124"/>
    </reaction>
</comment>
<dbReference type="EMBL" id="BAOS01000003">
    <property type="protein sequence ID" value="GAX59400.1"/>
    <property type="molecule type" value="Genomic_DNA"/>
</dbReference>
<dbReference type="InterPro" id="IPR001457">
    <property type="entry name" value="NADH_UbQ/plastoQ_OxRdtase_su6"/>
</dbReference>
<keyword evidence="2" id="KW-1133">Transmembrane helix</keyword>
<dbReference type="EC" id="7.1.1.-" evidence="2"/>
<feature type="transmembrane region" description="Helical" evidence="2">
    <location>
        <begin position="54"/>
        <end position="76"/>
    </location>
</feature>
<keyword evidence="2" id="KW-1003">Cell membrane</keyword>
<dbReference type="GO" id="GO:0008137">
    <property type="term" value="F:NADH dehydrogenase (ubiquinone) activity"/>
    <property type="evidence" value="ECO:0007669"/>
    <property type="project" value="UniProtKB-UniRule"/>
</dbReference>
<organism evidence="3 4">
    <name type="scientific">Candidatus Scalindua japonica</name>
    <dbReference type="NCBI Taxonomy" id="1284222"/>
    <lineage>
        <taxon>Bacteria</taxon>
        <taxon>Pseudomonadati</taxon>
        <taxon>Planctomycetota</taxon>
        <taxon>Candidatus Brocadiia</taxon>
        <taxon>Candidatus Brocadiales</taxon>
        <taxon>Candidatus Scalinduaceae</taxon>
        <taxon>Candidatus Scalindua</taxon>
    </lineage>
</organism>
<keyword evidence="2" id="KW-0520">NAD</keyword>
<dbReference type="AlphaFoldDB" id="A0A286TU18"/>
<name>A0A286TU18_9BACT</name>
<comment type="similarity">
    <text evidence="1 2">Belongs to the complex I subunit 6 family.</text>
</comment>
<gene>
    <name evidence="3" type="primary">nuoJ</name>
    <name evidence="3" type="ORF">SCALIN_C03_0057</name>
</gene>
<feature type="transmembrane region" description="Helical" evidence="2">
    <location>
        <begin position="97"/>
        <end position="117"/>
    </location>
</feature>
<dbReference type="Pfam" id="PF00499">
    <property type="entry name" value="Oxidored_q3"/>
    <property type="match status" value="1"/>
</dbReference>
<keyword evidence="2" id="KW-0874">Quinone</keyword>
<comment type="function">
    <text evidence="2">NDH-1 shuttles electrons from NADH, via FMN and iron-sulfur (Fe-S) centers, to quinones in the respiratory chain. Couples the redox reaction to proton translocation (for every two electrons transferred, four hydrogen ions are translocated across the cytoplasmic membrane), and thus conserves the redox energy in a proton gradient.</text>
</comment>
<dbReference type="GO" id="GO:0005886">
    <property type="term" value="C:plasma membrane"/>
    <property type="evidence" value="ECO:0007669"/>
    <property type="project" value="UniProtKB-SubCell"/>
</dbReference>
<accession>A0A286TU18</accession>
<dbReference type="Gene3D" id="1.20.120.1200">
    <property type="entry name" value="NADH-ubiquinone/plastoquinone oxidoreductase chain 6, subunit NuoJ"/>
    <property type="match status" value="1"/>
</dbReference>
<evidence type="ECO:0000313" key="4">
    <source>
        <dbReference type="Proteomes" id="UP000218542"/>
    </source>
</evidence>
<protein>
    <recommendedName>
        <fullName evidence="2">NADH-quinone oxidoreductase subunit J</fullName>
        <ecNumber evidence="2">7.1.1.-</ecNumber>
    </recommendedName>
</protein>
<keyword evidence="4" id="KW-1185">Reference proteome</keyword>
<evidence type="ECO:0000313" key="3">
    <source>
        <dbReference type="EMBL" id="GAX59400.1"/>
    </source>
</evidence>
<reference evidence="4" key="1">
    <citation type="journal article" date="2017" name="Environ. Microbiol. Rep.">
        <title>Genetic Diversity of Marine Anaerobic Ammonium-Oxidizing Bacteria as Revealed by Genomic and Proteomic Analyses of 'Candidatus Scalindua japonica'.</title>
        <authorList>
            <person name="Oshiki M."/>
            <person name="Mizuto K."/>
            <person name="Kimura Z."/>
            <person name="Kindaichi T."/>
            <person name="Satoh H."/>
            <person name="Okabe S."/>
        </authorList>
    </citation>
    <scope>NUCLEOTIDE SEQUENCE [LARGE SCALE GENOMIC DNA]</scope>
    <source>
        <strain evidence="4">husup-a2</strain>
    </source>
</reference>
<sequence length="178" mass="19717">MVESLLFIIMSLITIVCALCVVFQKNPIYSAVFLIQTMVSLAVLYVLLHAEFVAAVQVMVYAGAIMVIFVFVIMLLNLNKDEVESSRDKLPMQKKPAIMLGSVLIVMIGIIMTRTIFKVKAGEYSPEVVDQIGNTQLIGKMLFTKYVLPFEIASIILFAAIVGAIVLAKKQIIKDEDL</sequence>
<dbReference type="OrthoDB" id="9814997at2"/>
<dbReference type="GO" id="GO:0048038">
    <property type="term" value="F:quinone binding"/>
    <property type="evidence" value="ECO:0007669"/>
    <property type="project" value="UniProtKB-UniRule"/>
</dbReference>
<proteinExistence type="inferred from homology"/>
<dbReference type="InterPro" id="IPR042106">
    <property type="entry name" value="Nuo/plastoQ_OxRdtase_6_NuoJ"/>
</dbReference>
<evidence type="ECO:0000256" key="2">
    <source>
        <dbReference type="RuleBase" id="RU004429"/>
    </source>
</evidence>